<evidence type="ECO:0000256" key="4">
    <source>
        <dbReference type="ARBA" id="ARBA00022692"/>
    </source>
</evidence>
<sequence>MVNSAIHASSGWLLRTACLLLLLPGITLGRESPEQTVSLSRELLTQPADDLPASRETSRHSTGRNQGVTAGFLSYDVDANQRRKADDSRSRRYNLNYTLGFNAGAWRLRHNANARIDEEQRGYDVISSYAQHDLSRFNSRLTLGQYSTPAELFDGVDFSGVQLRSDEQMRPMNQRGYAPVVRGVARTSATVTVSQQGSVIYETQVPPGEFIIHDLQAPKDSGDLDVVVSEADGSNHHFTVPYLTQVDLLRPGNSRYSFSLGRLREQQHVDGPWFGQSTWRHGVNNYSSLYTGGVLAEGYTALTAGSAAATPFGALSADITSSTASDMLDDDGTRRTLQGESYRLGYSHHLSATDTSLALAAYRFSNEDYVSLDDFAWQDDDDGAREQNRFQLTVSQPVGSWGQLDLSGTGRHYWDSDDQATTYQLGYRRDFNWGNLYLSASQDIKNDEPSSLYLASVTLPLGLASQSPDVTASSSFGSEDPTRFRTSIGDEFGAAHQANYQVHASLVGEQGTQLDDYGANLQWKTPATLFGINASREGDGNQYSGSLSGTLLAHSGGLLLSPNRGETMVLVQPRHGRRVRTSDSLQSYISASSDALMAGLTPYQANNIEFDTTRDNRWHLATREVIPTQGAIIVIHPDDYPQEELELYEEIRLDTNASDGGY</sequence>
<organism evidence="9 10">
    <name type="scientific">Halomonas cupida</name>
    <dbReference type="NCBI Taxonomy" id="44933"/>
    <lineage>
        <taxon>Bacteria</taxon>
        <taxon>Pseudomonadati</taxon>
        <taxon>Pseudomonadota</taxon>
        <taxon>Gammaproteobacteria</taxon>
        <taxon>Oceanospirillales</taxon>
        <taxon>Halomonadaceae</taxon>
        <taxon>Halomonas</taxon>
    </lineage>
</organism>
<evidence type="ECO:0000256" key="2">
    <source>
        <dbReference type="ARBA" id="ARBA00008064"/>
    </source>
</evidence>
<evidence type="ECO:0000313" key="9">
    <source>
        <dbReference type="EMBL" id="SHM85045.1"/>
    </source>
</evidence>
<accession>A0A1M7M472</accession>
<dbReference type="STRING" id="44933.SAMN05660971_04062"/>
<dbReference type="Gene3D" id="2.60.40.3110">
    <property type="match status" value="1"/>
</dbReference>
<dbReference type="GO" id="GO:0009279">
    <property type="term" value="C:cell outer membrane"/>
    <property type="evidence" value="ECO:0007669"/>
    <property type="project" value="UniProtKB-SubCell"/>
</dbReference>
<dbReference type="OrthoDB" id="6554712at2"/>
<keyword evidence="3" id="KW-0813">Transport</keyword>
<dbReference type="Pfam" id="PF00577">
    <property type="entry name" value="Usher"/>
    <property type="match status" value="1"/>
</dbReference>
<keyword evidence="4" id="KW-0812">Transmembrane</keyword>
<feature type="region of interest" description="Disordered" evidence="8">
    <location>
        <begin position="44"/>
        <end position="67"/>
    </location>
</feature>
<dbReference type="GO" id="GO:0009297">
    <property type="term" value="P:pilus assembly"/>
    <property type="evidence" value="ECO:0007669"/>
    <property type="project" value="InterPro"/>
</dbReference>
<proteinExistence type="inferred from homology"/>
<comment type="similarity">
    <text evidence="2">Belongs to the fimbrial export usher family.</text>
</comment>
<evidence type="ECO:0000256" key="8">
    <source>
        <dbReference type="SAM" id="MobiDB-lite"/>
    </source>
</evidence>
<dbReference type="InterPro" id="IPR042186">
    <property type="entry name" value="FimD_plug_dom"/>
</dbReference>
<dbReference type="InterPro" id="IPR000015">
    <property type="entry name" value="Fimb_usher"/>
</dbReference>
<reference evidence="9 10" key="1">
    <citation type="submission" date="2016-11" db="EMBL/GenBank/DDBJ databases">
        <authorList>
            <person name="Jaros S."/>
            <person name="Januszkiewicz K."/>
            <person name="Wedrychowicz H."/>
        </authorList>
    </citation>
    <scope>NUCLEOTIDE SEQUENCE [LARGE SCALE GENOMIC DNA]</scope>
    <source>
        <strain evidence="9 10">DSM 4740</strain>
    </source>
</reference>
<dbReference type="GO" id="GO:0015473">
    <property type="term" value="F:fimbrial usher porin activity"/>
    <property type="evidence" value="ECO:0007669"/>
    <property type="project" value="InterPro"/>
</dbReference>
<keyword evidence="5" id="KW-0732">Signal</keyword>
<dbReference type="RefSeq" id="WP_084542063.1">
    <property type="nucleotide sequence ID" value="NZ_CP094345.1"/>
</dbReference>
<gene>
    <name evidence="9" type="ORF">SAMN05660971_04062</name>
</gene>
<evidence type="ECO:0000256" key="5">
    <source>
        <dbReference type="ARBA" id="ARBA00022729"/>
    </source>
</evidence>
<dbReference type="PANTHER" id="PTHR30451">
    <property type="entry name" value="OUTER MEMBRANE USHER PROTEIN"/>
    <property type="match status" value="1"/>
</dbReference>
<keyword evidence="7" id="KW-0998">Cell outer membrane</keyword>
<evidence type="ECO:0000256" key="3">
    <source>
        <dbReference type="ARBA" id="ARBA00022448"/>
    </source>
</evidence>
<evidence type="ECO:0000256" key="1">
    <source>
        <dbReference type="ARBA" id="ARBA00004571"/>
    </source>
</evidence>
<evidence type="ECO:0000256" key="6">
    <source>
        <dbReference type="ARBA" id="ARBA00023136"/>
    </source>
</evidence>
<dbReference type="Proteomes" id="UP000184123">
    <property type="component" value="Unassembled WGS sequence"/>
</dbReference>
<dbReference type="PANTHER" id="PTHR30451:SF5">
    <property type="entry name" value="SLR0019 PROTEIN"/>
    <property type="match status" value="1"/>
</dbReference>
<comment type="subcellular location">
    <subcellularLocation>
        <location evidence="1">Cell outer membrane</location>
        <topology evidence="1">Multi-pass membrane protein</topology>
    </subcellularLocation>
</comment>
<protein>
    <submittedName>
        <fullName evidence="9">Outer membrane usher protein</fullName>
    </submittedName>
</protein>
<dbReference type="FunFam" id="2.60.40.3110:FF:000001">
    <property type="entry name" value="Putative fimbrial outer membrane usher"/>
    <property type="match status" value="1"/>
</dbReference>
<dbReference type="AlphaFoldDB" id="A0A1M7M472"/>
<keyword evidence="6" id="KW-0472">Membrane</keyword>
<name>A0A1M7M472_9GAMM</name>
<dbReference type="EMBL" id="FRCA01000015">
    <property type="protein sequence ID" value="SHM85045.1"/>
    <property type="molecule type" value="Genomic_DNA"/>
</dbReference>
<evidence type="ECO:0000256" key="7">
    <source>
        <dbReference type="ARBA" id="ARBA00023237"/>
    </source>
</evidence>
<evidence type="ECO:0000313" key="10">
    <source>
        <dbReference type="Proteomes" id="UP000184123"/>
    </source>
</evidence>
<dbReference type="Gene3D" id="2.60.40.2610">
    <property type="entry name" value="Outer membrane usher protein FimD, plug domain"/>
    <property type="match status" value="1"/>
</dbReference>